<feature type="domain" description="Multidrug resistance protein MdtA-like alpha-helical hairpin" evidence="3">
    <location>
        <begin position="82"/>
        <end position="150"/>
    </location>
</feature>
<dbReference type="SUPFAM" id="SSF111369">
    <property type="entry name" value="HlyD-like secretion proteins"/>
    <property type="match status" value="1"/>
</dbReference>
<dbReference type="PRINTS" id="PR01490">
    <property type="entry name" value="RTXTOXIND"/>
</dbReference>
<dbReference type="PANTHER" id="PTHR30367">
    <property type="entry name" value="P-HYDROXYBENZOIC ACID EFFLUX PUMP SUBUNIT AAEA-RELATED"/>
    <property type="match status" value="1"/>
</dbReference>
<dbReference type="AlphaFoldDB" id="A0A2K9NQI9"/>
<dbReference type="Proteomes" id="UP000235584">
    <property type="component" value="Chromosome"/>
</dbReference>
<dbReference type="KEGG" id="bsto:C0V70_06655"/>
<dbReference type="Gene3D" id="1.10.287.470">
    <property type="entry name" value="Helix hairpin bin"/>
    <property type="match status" value="1"/>
</dbReference>
<dbReference type="InterPro" id="IPR050393">
    <property type="entry name" value="MFP_Efflux_Pump"/>
</dbReference>
<evidence type="ECO:0008006" key="7">
    <source>
        <dbReference type="Google" id="ProtNLM"/>
    </source>
</evidence>
<feature type="domain" description="Multidrug resistance protein MdtA-like barrel-sandwich hybrid" evidence="4">
    <location>
        <begin position="43"/>
        <end position="175"/>
    </location>
</feature>
<comment type="similarity">
    <text evidence="2">Belongs to the membrane fusion protein (MFP) (TC 8.A.1) family.</text>
</comment>
<name>A0A2K9NQI9_BACTC</name>
<evidence type="ECO:0000256" key="1">
    <source>
        <dbReference type="ARBA" id="ARBA00004167"/>
    </source>
</evidence>
<organism evidence="5 6">
    <name type="scientific">Bacteriovorax stolpii</name>
    <name type="common">Bdellovibrio stolpii</name>
    <dbReference type="NCBI Taxonomy" id="960"/>
    <lineage>
        <taxon>Bacteria</taxon>
        <taxon>Pseudomonadati</taxon>
        <taxon>Bdellovibrionota</taxon>
        <taxon>Bacteriovoracia</taxon>
        <taxon>Bacteriovoracales</taxon>
        <taxon>Bacteriovoracaceae</taxon>
        <taxon>Bacteriovorax</taxon>
    </lineage>
</organism>
<evidence type="ECO:0000313" key="6">
    <source>
        <dbReference type="Proteomes" id="UP000235584"/>
    </source>
</evidence>
<dbReference type="EMBL" id="CP025704">
    <property type="protein sequence ID" value="AUN97796.1"/>
    <property type="molecule type" value="Genomic_DNA"/>
</dbReference>
<gene>
    <name evidence="5" type="ORF">C0V70_06655</name>
</gene>
<dbReference type="Pfam" id="PF25917">
    <property type="entry name" value="BSH_RND"/>
    <property type="match status" value="1"/>
</dbReference>
<proteinExistence type="inferred from homology"/>
<protein>
    <recommendedName>
        <fullName evidence="7">HlyD family secretion protein</fullName>
    </recommendedName>
</protein>
<evidence type="ECO:0000256" key="2">
    <source>
        <dbReference type="ARBA" id="ARBA00009477"/>
    </source>
</evidence>
<dbReference type="Gene3D" id="2.40.30.170">
    <property type="match status" value="1"/>
</dbReference>
<dbReference type="Pfam" id="PF25876">
    <property type="entry name" value="HH_MFP_RND"/>
    <property type="match status" value="1"/>
</dbReference>
<dbReference type="GO" id="GO:0016020">
    <property type="term" value="C:membrane"/>
    <property type="evidence" value="ECO:0007669"/>
    <property type="project" value="InterPro"/>
</dbReference>
<evidence type="ECO:0000259" key="4">
    <source>
        <dbReference type="Pfam" id="PF25917"/>
    </source>
</evidence>
<dbReference type="GO" id="GO:0022857">
    <property type="term" value="F:transmembrane transporter activity"/>
    <property type="evidence" value="ECO:0007669"/>
    <property type="project" value="InterPro"/>
</dbReference>
<dbReference type="InterPro" id="IPR006143">
    <property type="entry name" value="RND_pump_MFP"/>
</dbReference>
<sequence length="283" mass="30783">MDAKKKKILSIVGAVVVIVASYLTYEHFAYVTTDNAQIFGHSVMLAPKVSGYITSVNVVEGQKVAKGDVLINIDPRDYENNLKQAKGELSSVEARRRDAERNYRRLVDLLSKGAVSQQQFDTASAQYNDVKAKYDAIASQVSQAELNLSNTKIVAPTDGFIAKKSVEVGQLAAPGVPLLGFVDSGERWIIANFKETEVEGIRLDAKVEIDVDAISGKSFEGKVESISSATGATFTLLPPDNATGNFTKVVQRIPVKIKIENVSAEDIEKLRTGLSAFIKVHKH</sequence>
<dbReference type="InterPro" id="IPR058625">
    <property type="entry name" value="MdtA-like_BSH"/>
</dbReference>
<dbReference type="NCBIfam" id="TIGR01730">
    <property type="entry name" value="RND_mfp"/>
    <property type="match status" value="1"/>
</dbReference>
<evidence type="ECO:0000259" key="3">
    <source>
        <dbReference type="Pfam" id="PF25876"/>
    </source>
</evidence>
<evidence type="ECO:0000313" key="5">
    <source>
        <dbReference type="EMBL" id="AUN97796.1"/>
    </source>
</evidence>
<dbReference type="InterPro" id="IPR058624">
    <property type="entry name" value="MdtA-like_HH"/>
</dbReference>
<accession>A0A2K9NQI9</accession>
<dbReference type="PANTHER" id="PTHR30367:SF1">
    <property type="entry name" value="MULTIDRUG RESISTANCE PROTEIN MDTN"/>
    <property type="match status" value="1"/>
</dbReference>
<dbReference type="RefSeq" id="WP_102243089.1">
    <property type="nucleotide sequence ID" value="NZ_CP025704.1"/>
</dbReference>
<keyword evidence="6" id="KW-1185">Reference proteome</keyword>
<comment type="subcellular location">
    <subcellularLocation>
        <location evidence="1">Membrane</location>
        <topology evidence="1">Single-pass membrane protein</topology>
    </subcellularLocation>
</comment>
<reference evidence="5 6" key="1">
    <citation type="submission" date="2018-01" db="EMBL/GenBank/DDBJ databases">
        <title>Complete genome sequence of Bacteriovorax stolpii DSM12778.</title>
        <authorList>
            <person name="Tang B."/>
            <person name="Chang J."/>
        </authorList>
    </citation>
    <scope>NUCLEOTIDE SEQUENCE [LARGE SCALE GENOMIC DNA]</scope>
    <source>
        <strain evidence="5 6">DSM 12778</strain>
    </source>
</reference>